<proteinExistence type="predicted"/>
<comment type="caution">
    <text evidence="1">The sequence shown here is derived from an EMBL/GenBank/DDBJ whole genome shotgun (WGS) entry which is preliminary data.</text>
</comment>
<evidence type="ECO:0000313" key="2">
    <source>
        <dbReference type="Proteomes" id="UP000266340"/>
    </source>
</evidence>
<organism evidence="1 2">
    <name type="scientific">Cohnella faecalis</name>
    <dbReference type="NCBI Taxonomy" id="2315694"/>
    <lineage>
        <taxon>Bacteria</taxon>
        <taxon>Bacillati</taxon>
        <taxon>Bacillota</taxon>
        <taxon>Bacilli</taxon>
        <taxon>Bacillales</taxon>
        <taxon>Paenibacillaceae</taxon>
        <taxon>Cohnella</taxon>
    </lineage>
</organism>
<accession>A0A398CKI3</accession>
<dbReference type="EMBL" id="QXJM01000040">
    <property type="protein sequence ID" value="RIE01388.1"/>
    <property type="molecule type" value="Genomic_DNA"/>
</dbReference>
<reference evidence="1 2" key="1">
    <citation type="submission" date="2018-09" db="EMBL/GenBank/DDBJ databases">
        <title>Cohnella cavernae sp. nov., isolated from a karst cave.</title>
        <authorList>
            <person name="Zhu H."/>
        </authorList>
    </citation>
    <scope>NUCLEOTIDE SEQUENCE [LARGE SCALE GENOMIC DNA]</scope>
    <source>
        <strain evidence="1 2">K2E09-144</strain>
    </source>
</reference>
<name>A0A398CKI3_9BACL</name>
<dbReference type="RefSeq" id="WP_119151647.1">
    <property type="nucleotide sequence ID" value="NZ_JBHSOV010000016.1"/>
</dbReference>
<dbReference type="InterPro" id="IPR020115">
    <property type="entry name" value="Fin"/>
</dbReference>
<dbReference type="Proteomes" id="UP000266340">
    <property type="component" value="Unassembled WGS sequence"/>
</dbReference>
<protein>
    <submittedName>
        <fullName evidence="1">DUF2757 family protein</fullName>
    </submittedName>
</protein>
<evidence type="ECO:0000313" key="1">
    <source>
        <dbReference type="EMBL" id="RIE01388.1"/>
    </source>
</evidence>
<dbReference type="GO" id="GO:0010468">
    <property type="term" value="P:regulation of gene expression"/>
    <property type="evidence" value="ECO:0007669"/>
    <property type="project" value="InterPro"/>
</dbReference>
<sequence>MAVDYVCRHCRTPLGRFENSEVPEYRLGLHFLTPAERKRIIAYNSNGDVTINVICEYCSQTLDSYPELSLLSNPLQ</sequence>
<gene>
    <name evidence="1" type="ORF">D3H35_23760</name>
</gene>
<dbReference type="AlphaFoldDB" id="A0A398CKI3"/>
<dbReference type="Pfam" id="PF10955">
    <property type="entry name" value="Fin"/>
    <property type="match status" value="1"/>
</dbReference>
<keyword evidence="2" id="KW-1185">Reference proteome</keyword>
<dbReference type="OrthoDB" id="2084556at2"/>